<gene>
    <name evidence="1" type="ordered locus">Q7A_2426</name>
</gene>
<proteinExistence type="predicted"/>
<keyword evidence="2" id="KW-1185">Reference proteome</keyword>
<evidence type="ECO:0000313" key="2">
    <source>
        <dbReference type="Proteomes" id="UP000009144"/>
    </source>
</evidence>
<protein>
    <submittedName>
        <fullName evidence="1">Uncharacterized protein</fullName>
    </submittedName>
</protein>
<dbReference type="Proteomes" id="UP000009144">
    <property type="component" value="Chromosome"/>
</dbReference>
<organism evidence="1 2">
    <name type="scientific">Methylophaga nitratireducenticrescens</name>
    <dbReference type="NCBI Taxonomy" id="754476"/>
    <lineage>
        <taxon>Bacteria</taxon>
        <taxon>Pseudomonadati</taxon>
        <taxon>Pseudomonadota</taxon>
        <taxon>Gammaproteobacteria</taxon>
        <taxon>Thiotrichales</taxon>
        <taxon>Piscirickettsiaceae</taxon>
        <taxon>Methylophaga</taxon>
    </lineage>
</organism>
<reference evidence="1 2" key="1">
    <citation type="journal article" date="2012" name="J. Bacteriol.">
        <title>Complete genome sequences of Methylophaga sp. strain JAM1 and Methylophaga sp. strain JAM7.</title>
        <authorList>
            <person name="Villeneuve C."/>
            <person name="Martineau C."/>
            <person name="Mauffrey F."/>
            <person name="Villemur R."/>
        </authorList>
    </citation>
    <scope>NUCLEOTIDE SEQUENCE [LARGE SCALE GENOMIC DNA]</scope>
    <source>
        <strain evidence="1 2">JAM1</strain>
    </source>
</reference>
<name>I1XLF7_METNJ</name>
<dbReference type="AlphaFoldDB" id="I1XLF7"/>
<dbReference type="HOGENOM" id="CLU_3081699_0_0_6"/>
<dbReference type="STRING" id="754476.Q7A_2426"/>
<evidence type="ECO:0000313" key="1">
    <source>
        <dbReference type="EMBL" id="AFI85226.1"/>
    </source>
</evidence>
<reference evidence="1 2" key="2">
    <citation type="journal article" date="2013" name="Int. J. Syst. Evol. Microbiol.">
        <title>Methylophaga nitratireducenticrescens sp. nov. and Methylophaga frappieri sp. nov., isolated from the biofilm of the methanol-fed denitrification system treating the seawater at the Montreal Biodome.</title>
        <authorList>
            <person name="Villeneuve C."/>
            <person name="Martineau C."/>
            <person name="Mauffrey F."/>
            <person name="Villemur R."/>
        </authorList>
    </citation>
    <scope>NUCLEOTIDE SEQUENCE [LARGE SCALE GENOMIC DNA]</scope>
    <source>
        <strain evidence="1 2">JAM1</strain>
    </source>
</reference>
<sequence>MNNNELAFIFLCSDMFHTLVINVFKCRFLLNDFGVDFAIQRHTRITCLYHQN</sequence>
<accession>I1XLF7</accession>
<dbReference type="EMBL" id="CP003390">
    <property type="protein sequence ID" value="AFI85226.1"/>
    <property type="molecule type" value="Genomic_DNA"/>
</dbReference>